<dbReference type="SMART" id="SM00028">
    <property type="entry name" value="TPR"/>
    <property type="match status" value="4"/>
</dbReference>
<evidence type="ECO:0000313" key="8">
    <source>
        <dbReference type="Proteomes" id="UP001652542"/>
    </source>
</evidence>
<accession>A0ABT2ZGS5</accession>
<evidence type="ECO:0000256" key="3">
    <source>
        <dbReference type="ARBA" id="ARBA00023125"/>
    </source>
</evidence>
<name>A0ABT2ZGS5_9RHOB</name>
<dbReference type="SMART" id="SM00862">
    <property type="entry name" value="Trans_reg_C"/>
    <property type="match status" value="1"/>
</dbReference>
<protein>
    <submittedName>
        <fullName evidence="7">Tetratricopeptide repeat protein</fullName>
    </submittedName>
</protein>
<evidence type="ECO:0000256" key="5">
    <source>
        <dbReference type="PROSITE-ProRule" id="PRU01091"/>
    </source>
</evidence>
<dbReference type="PANTHER" id="PTHR44943">
    <property type="entry name" value="CELLULOSE SYNTHASE OPERON PROTEIN C"/>
    <property type="match status" value="1"/>
</dbReference>
<dbReference type="InterPro" id="IPR011990">
    <property type="entry name" value="TPR-like_helical_dom_sf"/>
</dbReference>
<reference evidence="7 8" key="1">
    <citation type="submission" date="2022-10" db="EMBL/GenBank/DDBJ databases">
        <title>Defluviimonas sp. nov., isolated from ocean surface water.</title>
        <authorList>
            <person name="He W."/>
            <person name="Wang L."/>
            <person name="Zhang D.-F."/>
        </authorList>
    </citation>
    <scope>NUCLEOTIDE SEQUENCE [LARGE SCALE GENOMIC DNA]</scope>
    <source>
        <strain evidence="7 8">WL0002</strain>
    </source>
</reference>
<dbReference type="PROSITE" id="PS51755">
    <property type="entry name" value="OMPR_PHOB"/>
    <property type="match status" value="1"/>
</dbReference>
<dbReference type="Pfam" id="PF14559">
    <property type="entry name" value="TPR_19"/>
    <property type="match status" value="2"/>
</dbReference>
<dbReference type="InterPro" id="IPR051685">
    <property type="entry name" value="Ycf3/AcsC/BcsC/TPR_MFPF"/>
</dbReference>
<dbReference type="SUPFAM" id="SSF52964">
    <property type="entry name" value="TolB, N-terminal domain"/>
    <property type="match status" value="1"/>
</dbReference>
<dbReference type="PROSITE" id="PS50005">
    <property type="entry name" value="TPR"/>
    <property type="match status" value="1"/>
</dbReference>
<evidence type="ECO:0000313" key="7">
    <source>
        <dbReference type="EMBL" id="MCV2870327.1"/>
    </source>
</evidence>
<evidence type="ECO:0000256" key="2">
    <source>
        <dbReference type="ARBA" id="ARBA00022803"/>
    </source>
</evidence>
<sequence>MIYAFEGMSLDTDRRELFRGSERISVEPSVFDLIEYLVLNRDHVVTRDDLIENIWHGRIVSESTLTSRTTAARHALGDRGDEQQLIRTVPRKGLRFVARVTIQHERGSDDASVPTPVKPAIAVLPFLNMSGDPEQEYFSDGISEDLIMALARLRWFFVIARNSSFAYKGQSVDVRQIGEALDVNYLLEGSVRKSGDRIRIACQLLDAATGNHIWAERYDRELTDIFALQDEITANVVAAIEPELVAAEGRRAQRRVAAQLQAWDLVARELPHFWRFSPDASACAIAGLRRTHQAFPDYAPAMSLLSFALLFSTYAGWESGSREEALDLARAAIEIDRRDPWAHMAVGFAALTDRDTDEALRSFGTALSLNPNFAPAVGFSGFAMALDGRSDEALEWLDRATRMNPRDPFSNIYLAPKGAALYTARHYDEAVTWAREAVRMRPGYLGGHRLLCAALAQTGRLDEAREALKELLSLRPDADLAWVRASVPYTERTMEHFIEGLRRAGLPETASNPD</sequence>
<feature type="DNA-binding region" description="OmpR/PhoB-type" evidence="5">
    <location>
        <begin position="1"/>
        <end position="98"/>
    </location>
</feature>
<keyword evidence="3 5" id="KW-0238">DNA-binding</keyword>
<keyword evidence="1" id="KW-0677">Repeat</keyword>
<dbReference type="PANTHER" id="PTHR44943:SF8">
    <property type="entry name" value="TPR REPEAT-CONTAINING PROTEIN MJ0263"/>
    <property type="match status" value="1"/>
</dbReference>
<proteinExistence type="predicted"/>
<dbReference type="Gene3D" id="1.10.10.10">
    <property type="entry name" value="Winged helix-like DNA-binding domain superfamily/Winged helix DNA-binding domain"/>
    <property type="match status" value="1"/>
</dbReference>
<dbReference type="InterPro" id="IPR036388">
    <property type="entry name" value="WH-like_DNA-bd_sf"/>
</dbReference>
<comment type="caution">
    <text evidence="7">The sequence shown here is derived from an EMBL/GenBank/DDBJ whole genome shotgun (WGS) entry which is preliminary data.</text>
</comment>
<gene>
    <name evidence="7" type="ORF">OEW28_17050</name>
</gene>
<keyword evidence="2 4" id="KW-0802">TPR repeat</keyword>
<dbReference type="Gene3D" id="1.25.40.10">
    <property type="entry name" value="Tetratricopeptide repeat domain"/>
    <property type="match status" value="2"/>
</dbReference>
<feature type="repeat" description="TPR" evidence="4">
    <location>
        <begin position="340"/>
        <end position="373"/>
    </location>
</feature>
<dbReference type="InterPro" id="IPR019734">
    <property type="entry name" value="TPR_rpt"/>
</dbReference>
<dbReference type="InterPro" id="IPR016032">
    <property type="entry name" value="Sig_transdc_resp-reg_C-effctor"/>
</dbReference>
<dbReference type="EMBL" id="JAOWKY010000005">
    <property type="protein sequence ID" value="MCV2870327.1"/>
    <property type="molecule type" value="Genomic_DNA"/>
</dbReference>
<dbReference type="CDD" id="cd00383">
    <property type="entry name" value="trans_reg_C"/>
    <property type="match status" value="1"/>
</dbReference>
<feature type="domain" description="OmpR/PhoB-type" evidence="6">
    <location>
        <begin position="1"/>
        <end position="98"/>
    </location>
</feature>
<dbReference type="SUPFAM" id="SSF46894">
    <property type="entry name" value="C-terminal effector domain of the bipartite response regulators"/>
    <property type="match status" value="1"/>
</dbReference>
<evidence type="ECO:0000259" key="6">
    <source>
        <dbReference type="PROSITE" id="PS51755"/>
    </source>
</evidence>
<dbReference type="Proteomes" id="UP001652542">
    <property type="component" value="Unassembled WGS sequence"/>
</dbReference>
<dbReference type="RefSeq" id="WP_263735998.1">
    <property type="nucleotide sequence ID" value="NZ_JAOWKY010000005.1"/>
</dbReference>
<evidence type="ECO:0000256" key="4">
    <source>
        <dbReference type="PROSITE-ProRule" id="PRU00339"/>
    </source>
</evidence>
<organism evidence="7 8">
    <name type="scientific">Albidovulum marisflavi</name>
    <dbReference type="NCBI Taxonomy" id="2984159"/>
    <lineage>
        <taxon>Bacteria</taxon>
        <taxon>Pseudomonadati</taxon>
        <taxon>Pseudomonadota</taxon>
        <taxon>Alphaproteobacteria</taxon>
        <taxon>Rhodobacterales</taxon>
        <taxon>Paracoccaceae</taxon>
        <taxon>Albidovulum</taxon>
    </lineage>
</organism>
<evidence type="ECO:0000256" key="1">
    <source>
        <dbReference type="ARBA" id="ARBA00022737"/>
    </source>
</evidence>
<dbReference type="Gene3D" id="3.40.50.10070">
    <property type="entry name" value="TolB, N-terminal domain"/>
    <property type="match status" value="1"/>
</dbReference>
<dbReference type="InterPro" id="IPR001867">
    <property type="entry name" value="OmpR/PhoB-type_DNA-bd"/>
</dbReference>
<dbReference type="SUPFAM" id="SSF48452">
    <property type="entry name" value="TPR-like"/>
    <property type="match status" value="1"/>
</dbReference>
<keyword evidence="8" id="KW-1185">Reference proteome</keyword>
<dbReference type="Pfam" id="PF00486">
    <property type="entry name" value="Trans_reg_C"/>
    <property type="match status" value="1"/>
</dbReference>